<gene>
    <name evidence="2" type="ORF">OLEA9_A078214</name>
</gene>
<proteinExistence type="predicted"/>
<reference evidence="2 3" key="1">
    <citation type="submission" date="2019-12" db="EMBL/GenBank/DDBJ databases">
        <authorList>
            <person name="Alioto T."/>
            <person name="Alioto T."/>
            <person name="Gomez Garrido J."/>
        </authorList>
    </citation>
    <scope>NUCLEOTIDE SEQUENCE [LARGE SCALE GENOMIC DNA]</scope>
</reference>
<dbReference type="EMBL" id="CACTIH010005460">
    <property type="protein sequence ID" value="CAA2993927.1"/>
    <property type="molecule type" value="Genomic_DNA"/>
</dbReference>
<protein>
    <submittedName>
        <fullName evidence="2">Uncharacterized protein</fullName>
    </submittedName>
</protein>
<dbReference type="AlphaFoldDB" id="A0A8S0SQN0"/>
<organism evidence="2 3">
    <name type="scientific">Olea europaea subsp. europaea</name>
    <dbReference type="NCBI Taxonomy" id="158383"/>
    <lineage>
        <taxon>Eukaryota</taxon>
        <taxon>Viridiplantae</taxon>
        <taxon>Streptophyta</taxon>
        <taxon>Embryophyta</taxon>
        <taxon>Tracheophyta</taxon>
        <taxon>Spermatophyta</taxon>
        <taxon>Magnoliopsida</taxon>
        <taxon>eudicotyledons</taxon>
        <taxon>Gunneridae</taxon>
        <taxon>Pentapetalae</taxon>
        <taxon>asterids</taxon>
        <taxon>lamiids</taxon>
        <taxon>Lamiales</taxon>
        <taxon>Oleaceae</taxon>
        <taxon>Oleeae</taxon>
        <taxon>Olea</taxon>
    </lineage>
</organism>
<comment type="caution">
    <text evidence="2">The sequence shown here is derived from an EMBL/GenBank/DDBJ whole genome shotgun (WGS) entry which is preliminary data.</text>
</comment>
<keyword evidence="3" id="KW-1185">Reference proteome</keyword>
<evidence type="ECO:0000313" key="3">
    <source>
        <dbReference type="Proteomes" id="UP000594638"/>
    </source>
</evidence>
<feature type="region of interest" description="Disordered" evidence="1">
    <location>
        <begin position="1"/>
        <end position="24"/>
    </location>
</feature>
<dbReference type="Gramene" id="OE9A078214T1">
    <property type="protein sequence ID" value="OE9A078214C1"/>
    <property type="gene ID" value="OE9A078214"/>
</dbReference>
<dbReference type="Proteomes" id="UP000594638">
    <property type="component" value="Unassembled WGS sequence"/>
</dbReference>
<evidence type="ECO:0000313" key="2">
    <source>
        <dbReference type="EMBL" id="CAA2993927.1"/>
    </source>
</evidence>
<accession>A0A8S0SQN0</accession>
<evidence type="ECO:0000256" key="1">
    <source>
        <dbReference type="SAM" id="MobiDB-lite"/>
    </source>
</evidence>
<sequence length="132" mass="14639">MSPKKKEIAPRHAKKHVGEERSSQNAPIIQDLLQAILAIYYQRSGSISRPRLVARLTRELGTVTANVRTISQQNASMRKLLGYMQGQLANSSQNEEVVSLEREVDVDMVTDYVTGGITEETVVPLECSKANV</sequence>
<name>A0A8S0SQN0_OLEEU</name>
<feature type="compositionally biased region" description="Basic and acidic residues" evidence="1">
    <location>
        <begin position="1"/>
        <end position="22"/>
    </location>
</feature>